<dbReference type="GO" id="GO:0005829">
    <property type="term" value="C:cytosol"/>
    <property type="evidence" value="ECO:0007669"/>
    <property type="project" value="TreeGrafter"/>
</dbReference>
<comment type="catalytic activity">
    <reaction evidence="7">
        <text>adenosine(1518)/adenosine(1519) in 16S rRNA + 4 S-adenosyl-L-methionine = N(6)-dimethyladenosine(1518)/N(6)-dimethyladenosine(1519) in 16S rRNA + 4 S-adenosyl-L-homocysteine + 4 H(+)</text>
        <dbReference type="Rhea" id="RHEA:19609"/>
        <dbReference type="Rhea" id="RHEA-COMP:10232"/>
        <dbReference type="Rhea" id="RHEA-COMP:10233"/>
        <dbReference type="ChEBI" id="CHEBI:15378"/>
        <dbReference type="ChEBI" id="CHEBI:57856"/>
        <dbReference type="ChEBI" id="CHEBI:59789"/>
        <dbReference type="ChEBI" id="CHEBI:74411"/>
        <dbReference type="ChEBI" id="CHEBI:74493"/>
        <dbReference type="EC" id="2.1.1.182"/>
    </reaction>
</comment>
<dbReference type="SMART" id="SM00650">
    <property type="entry name" value="rADc"/>
    <property type="match status" value="1"/>
</dbReference>
<evidence type="ECO:0000256" key="7">
    <source>
        <dbReference type="HAMAP-Rule" id="MF_00607"/>
    </source>
</evidence>
<evidence type="ECO:0000256" key="5">
    <source>
        <dbReference type="ARBA" id="ARBA00022691"/>
    </source>
</evidence>
<dbReference type="InterPro" id="IPR001737">
    <property type="entry name" value="KsgA/Erm"/>
</dbReference>
<evidence type="ECO:0000256" key="3">
    <source>
        <dbReference type="ARBA" id="ARBA00022603"/>
    </source>
</evidence>
<gene>
    <name evidence="10" type="primary">rsmA_1</name>
    <name evidence="7" type="synonym">ksgA</name>
    <name evidence="7" type="synonym">rsmA</name>
    <name evidence="10" type="ORF">FF011L_00760</name>
</gene>
<evidence type="ECO:0000256" key="8">
    <source>
        <dbReference type="PROSITE-ProRule" id="PRU01026"/>
    </source>
</evidence>
<dbReference type="EMBL" id="CP036262">
    <property type="protein sequence ID" value="QDS91347.1"/>
    <property type="molecule type" value="Genomic_DNA"/>
</dbReference>
<dbReference type="GO" id="GO:0052908">
    <property type="term" value="F:16S rRNA (adenine(1518)-N(6)/adenine(1519)-N(6))-dimethyltransferase activity"/>
    <property type="evidence" value="ECO:0007669"/>
    <property type="project" value="UniProtKB-EC"/>
</dbReference>
<dbReference type="InterPro" id="IPR023165">
    <property type="entry name" value="rRNA_Ade_diMease-like_C"/>
</dbReference>
<dbReference type="PANTHER" id="PTHR11727:SF7">
    <property type="entry name" value="DIMETHYLADENOSINE TRANSFERASE-RELATED"/>
    <property type="match status" value="1"/>
</dbReference>
<dbReference type="KEGG" id="rml:FF011L_00760"/>
<evidence type="ECO:0000259" key="9">
    <source>
        <dbReference type="SMART" id="SM00650"/>
    </source>
</evidence>
<dbReference type="HAMAP" id="MF_00607">
    <property type="entry name" value="16SrRNA_methyltr_A"/>
    <property type="match status" value="1"/>
</dbReference>
<sequence length="304" mass="33860">MAERQTATYLNERFAAAGLRPLTRFGQNFLIDLNLLELIARSAEMRKTDVILEVGTGMGSLTTFLAKAAGAIVTVEIDDNLAQLSQAELEQFPHVKQLHVDALKNKHTLAPELMDSVRFAMEKLGEESRFMLVANLPYNIATPLISNLLVCDTPPDRMVVTIQKELADRITAAPGSKDYGALTVWVQAQCRPEIVRIMSPQVFWPRPKVDSAILRIDLQPERRAALPDLKFFHETVRALFFHRRKYLRSVVCSGFKGRLDKAQVDAALAAAGYTGGERAEQLHVEQIIGLTEHLRQAVISASES</sequence>
<proteinExistence type="inferred from homology"/>
<feature type="binding site" evidence="7 8">
    <location>
        <position position="76"/>
    </location>
    <ligand>
        <name>S-adenosyl-L-methionine</name>
        <dbReference type="ChEBI" id="CHEBI:59789"/>
    </ligand>
</feature>
<keyword evidence="6 7" id="KW-0694">RNA-binding</keyword>
<dbReference type="Gene3D" id="1.10.8.100">
    <property type="entry name" value="Ribosomal RNA adenine dimethylase-like, domain 2"/>
    <property type="match status" value="1"/>
</dbReference>
<dbReference type="NCBIfam" id="TIGR00755">
    <property type="entry name" value="ksgA"/>
    <property type="match status" value="1"/>
</dbReference>
<dbReference type="EC" id="2.1.1.182" evidence="7"/>
<feature type="binding site" evidence="7 8">
    <location>
        <position position="101"/>
    </location>
    <ligand>
        <name>S-adenosyl-L-methionine</name>
        <dbReference type="ChEBI" id="CHEBI:59789"/>
    </ligand>
</feature>
<dbReference type="PANTHER" id="PTHR11727">
    <property type="entry name" value="DIMETHYLADENOSINE TRANSFERASE"/>
    <property type="match status" value="1"/>
</dbReference>
<comment type="subcellular location">
    <subcellularLocation>
        <location evidence="7">Cytoplasm</location>
    </subcellularLocation>
</comment>
<dbReference type="PROSITE" id="PS51689">
    <property type="entry name" value="SAM_RNA_A_N6_MT"/>
    <property type="match status" value="1"/>
</dbReference>
<dbReference type="RefSeq" id="WP_145349430.1">
    <property type="nucleotide sequence ID" value="NZ_CP036262.1"/>
</dbReference>
<keyword evidence="5 7" id="KW-0949">S-adenosyl-L-methionine</keyword>
<feature type="binding site" evidence="7 8">
    <location>
        <position position="135"/>
    </location>
    <ligand>
        <name>S-adenosyl-L-methionine</name>
        <dbReference type="ChEBI" id="CHEBI:59789"/>
    </ligand>
</feature>
<evidence type="ECO:0000256" key="6">
    <source>
        <dbReference type="ARBA" id="ARBA00022884"/>
    </source>
</evidence>
<evidence type="ECO:0000256" key="4">
    <source>
        <dbReference type="ARBA" id="ARBA00022679"/>
    </source>
</evidence>
<evidence type="ECO:0000313" key="11">
    <source>
        <dbReference type="Proteomes" id="UP000320672"/>
    </source>
</evidence>
<dbReference type="SUPFAM" id="SSF53335">
    <property type="entry name" value="S-adenosyl-L-methionine-dependent methyltransferases"/>
    <property type="match status" value="1"/>
</dbReference>
<dbReference type="OrthoDB" id="9814755at2"/>
<dbReference type="Pfam" id="PF00398">
    <property type="entry name" value="RrnaAD"/>
    <property type="match status" value="1"/>
</dbReference>
<feature type="binding site" evidence="7 8">
    <location>
        <position position="28"/>
    </location>
    <ligand>
        <name>S-adenosyl-L-methionine</name>
        <dbReference type="ChEBI" id="CHEBI:59789"/>
    </ligand>
</feature>
<dbReference type="InterPro" id="IPR020596">
    <property type="entry name" value="rRNA_Ade_Mease_Trfase_CS"/>
</dbReference>
<feature type="binding site" evidence="7 8">
    <location>
        <position position="30"/>
    </location>
    <ligand>
        <name>S-adenosyl-L-methionine</name>
        <dbReference type="ChEBI" id="CHEBI:59789"/>
    </ligand>
</feature>
<keyword evidence="4 7" id="KW-0808">Transferase</keyword>
<dbReference type="Proteomes" id="UP000320672">
    <property type="component" value="Chromosome"/>
</dbReference>
<keyword evidence="1 7" id="KW-0963">Cytoplasm</keyword>
<accession>A0A517M973</accession>
<reference evidence="10 11" key="1">
    <citation type="submission" date="2019-02" db="EMBL/GenBank/DDBJ databases">
        <title>Deep-cultivation of Planctomycetes and their phenomic and genomic characterization uncovers novel biology.</title>
        <authorList>
            <person name="Wiegand S."/>
            <person name="Jogler M."/>
            <person name="Boedeker C."/>
            <person name="Pinto D."/>
            <person name="Vollmers J."/>
            <person name="Rivas-Marin E."/>
            <person name="Kohn T."/>
            <person name="Peeters S.H."/>
            <person name="Heuer A."/>
            <person name="Rast P."/>
            <person name="Oberbeckmann S."/>
            <person name="Bunk B."/>
            <person name="Jeske O."/>
            <person name="Meyerdierks A."/>
            <person name="Storesund J.E."/>
            <person name="Kallscheuer N."/>
            <person name="Luecker S."/>
            <person name="Lage O.M."/>
            <person name="Pohl T."/>
            <person name="Merkel B.J."/>
            <person name="Hornburger P."/>
            <person name="Mueller R.-W."/>
            <person name="Bruemmer F."/>
            <person name="Labrenz M."/>
            <person name="Spormann A.M."/>
            <person name="Op den Camp H."/>
            <person name="Overmann J."/>
            <person name="Amann R."/>
            <person name="Jetten M.S.M."/>
            <person name="Mascher T."/>
            <person name="Medema M.H."/>
            <person name="Devos D.P."/>
            <person name="Kaster A.-K."/>
            <person name="Ovreas L."/>
            <person name="Rohde M."/>
            <person name="Galperin M.Y."/>
            <person name="Jogler C."/>
        </authorList>
    </citation>
    <scope>NUCLEOTIDE SEQUENCE [LARGE SCALE GENOMIC DNA]</scope>
    <source>
        <strain evidence="10 11">FF011L</strain>
    </source>
</reference>
<evidence type="ECO:0000256" key="2">
    <source>
        <dbReference type="ARBA" id="ARBA00022552"/>
    </source>
</evidence>
<dbReference type="PROSITE" id="PS01131">
    <property type="entry name" value="RRNA_A_DIMETH"/>
    <property type="match status" value="1"/>
</dbReference>
<evidence type="ECO:0000256" key="1">
    <source>
        <dbReference type="ARBA" id="ARBA00022490"/>
    </source>
</evidence>
<dbReference type="GO" id="GO:0003723">
    <property type="term" value="F:RNA binding"/>
    <property type="evidence" value="ECO:0007669"/>
    <property type="project" value="UniProtKB-UniRule"/>
</dbReference>
<feature type="domain" description="Ribosomal RNA adenine methylase transferase N-terminal" evidence="9">
    <location>
        <begin position="35"/>
        <end position="220"/>
    </location>
</feature>
<organism evidence="10 11">
    <name type="scientific">Roseimaritima multifibrata</name>
    <dbReference type="NCBI Taxonomy" id="1930274"/>
    <lineage>
        <taxon>Bacteria</taxon>
        <taxon>Pseudomonadati</taxon>
        <taxon>Planctomycetota</taxon>
        <taxon>Planctomycetia</taxon>
        <taxon>Pirellulales</taxon>
        <taxon>Pirellulaceae</taxon>
        <taxon>Roseimaritima</taxon>
    </lineage>
</organism>
<keyword evidence="2 7" id="KW-0698">rRNA processing</keyword>
<feature type="binding site" evidence="7 8">
    <location>
        <position position="55"/>
    </location>
    <ligand>
        <name>S-adenosyl-L-methionine</name>
        <dbReference type="ChEBI" id="CHEBI:59789"/>
    </ligand>
</feature>
<keyword evidence="11" id="KW-1185">Reference proteome</keyword>
<keyword evidence="3 7" id="KW-0489">Methyltransferase</keyword>
<name>A0A517M973_9BACT</name>
<dbReference type="InterPro" id="IPR011530">
    <property type="entry name" value="rRNA_adenine_dimethylase"/>
</dbReference>
<protein>
    <recommendedName>
        <fullName evidence="7">Ribosomal RNA small subunit methyltransferase A</fullName>
        <ecNumber evidence="7">2.1.1.182</ecNumber>
    </recommendedName>
    <alternativeName>
        <fullName evidence="7">16S rRNA (adenine(1518)-N(6)/adenine(1519)-N(6))-dimethyltransferase</fullName>
    </alternativeName>
    <alternativeName>
        <fullName evidence="7">16S rRNA dimethyladenosine transferase</fullName>
    </alternativeName>
    <alternativeName>
        <fullName evidence="7">16S rRNA dimethylase</fullName>
    </alternativeName>
    <alternativeName>
        <fullName evidence="7">S-adenosylmethionine-6-N', N'-adenosyl(rRNA) dimethyltransferase</fullName>
    </alternativeName>
</protein>
<dbReference type="AlphaFoldDB" id="A0A517M973"/>
<comment type="function">
    <text evidence="7">Specifically dimethylates two adjacent adenosines (A1518 and A1519) in the loop of a conserved hairpin near the 3'-end of 16S rRNA in the 30S particle. May play a critical role in biogenesis of 30S subunits.</text>
</comment>
<comment type="similarity">
    <text evidence="7">Belongs to the class I-like SAM-binding methyltransferase superfamily. rRNA adenine N(6)-methyltransferase family. RsmA subfamily.</text>
</comment>
<dbReference type="InterPro" id="IPR020598">
    <property type="entry name" value="rRNA_Ade_methylase_Trfase_N"/>
</dbReference>
<dbReference type="Gene3D" id="3.40.50.150">
    <property type="entry name" value="Vaccinia Virus protein VP39"/>
    <property type="match status" value="1"/>
</dbReference>
<dbReference type="InterPro" id="IPR029063">
    <property type="entry name" value="SAM-dependent_MTases_sf"/>
</dbReference>
<evidence type="ECO:0000313" key="10">
    <source>
        <dbReference type="EMBL" id="QDS91347.1"/>
    </source>
</evidence>